<dbReference type="Gene3D" id="3.40.50.11980">
    <property type="match status" value="1"/>
</dbReference>
<keyword evidence="5" id="KW-0819">tRNA processing</keyword>
<evidence type="ECO:0000313" key="14">
    <source>
        <dbReference type="EMBL" id="CAE0045411.1"/>
    </source>
</evidence>
<organism evidence="14">
    <name type="scientific">Rhodosorus marinus</name>
    <dbReference type="NCBI Taxonomy" id="101924"/>
    <lineage>
        <taxon>Eukaryota</taxon>
        <taxon>Rhodophyta</taxon>
        <taxon>Stylonematophyceae</taxon>
        <taxon>Stylonematales</taxon>
        <taxon>Stylonemataceae</taxon>
        <taxon>Rhodosorus</taxon>
    </lineage>
</organism>
<comment type="cofactor">
    <cofactor evidence="2">
        <name>Mg(2+)</name>
        <dbReference type="ChEBI" id="CHEBI:18420"/>
    </cofactor>
</comment>
<feature type="domain" description="PROP1-like PPR" evidence="13">
    <location>
        <begin position="67"/>
        <end position="202"/>
    </location>
</feature>
<keyword evidence="6" id="KW-0540">Nuclease</keyword>
<keyword evidence="7" id="KW-0479">Metal-binding</keyword>
<dbReference type="GO" id="GO:0004526">
    <property type="term" value="F:ribonuclease P activity"/>
    <property type="evidence" value="ECO:0007669"/>
    <property type="project" value="UniProtKB-EC"/>
</dbReference>
<keyword evidence="11" id="KW-0460">Magnesium</keyword>
<dbReference type="EC" id="3.1.26.5" evidence="4"/>
<name>A0A7S2ZN24_9RHOD</name>
<evidence type="ECO:0000256" key="10">
    <source>
        <dbReference type="ARBA" id="ARBA00022833"/>
    </source>
</evidence>
<comment type="similarity">
    <text evidence="3">Belongs to the PPR family. P subfamily.</text>
</comment>
<sequence>MGKKRKRQAAENGNLTRFHEAVAKGNGSLAVELLECLHSERKVTPTQLTSALSALGRENKDGSKLTWKGALSLAYKAVEMVNAERSVLGEPGFTALVKITALAGIEENDSSYADKVRALISEMREKKITIKKRTYASLVSILCGLKLTEQVKNVITEASTDKVEMDEESYSCIVAYLTDNDAEESVWEVLDNFRQQNRSISVQMAERGSPLDRFFRKRGIETTIVQRIRKDGTCPRCQLKLESVDLTKEQIDQMISQVEDYFFVTEEQKRALQGLATWLKDLDSNPDCVIDGANVGFFMQRPDLGGVLSFAQIQLAVDACRANDFKNIVVFLHEKRAIGPGVDKLRESCKLYLTPRRMNDDWFWLYAALLPLRHGSNAFVMSNDQMRDHVFRSLTESAFLRWRERHLIEYTISKENKMRLQIPSVYSRDAQKCRSDGRIWHFPIREGENENSSTAWLCCAPPP</sequence>
<dbReference type="PANTHER" id="PTHR13547">
    <property type="match status" value="1"/>
</dbReference>
<accession>A0A7S2ZN24</accession>
<keyword evidence="8" id="KW-0677">Repeat</keyword>
<dbReference type="InterPro" id="IPR031595">
    <property type="entry name" value="PRORP_C"/>
</dbReference>
<dbReference type="GO" id="GO:0008033">
    <property type="term" value="P:tRNA processing"/>
    <property type="evidence" value="ECO:0007669"/>
    <property type="project" value="UniProtKB-KW"/>
</dbReference>
<evidence type="ECO:0000256" key="5">
    <source>
        <dbReference type="ARBA" id="ARBA00022694"/>
    </source>
</evidence>
<evidence type="ECO:0000256" key="1">
    <source>
        <dbReference type="ARBA" id="ARBA00000928"/>
    </source>
</evidence>
<evidence type="ECO:0000256" key="3">
    <source>
        <dbReference type="ARBA" id="ARBA00007626"/>
    </source>
</evidence>
<evidence type="ECO:0000259" key="13">
    <source>
        <dbReference type="Pfam" id="PF17177"/>
    </source>
</evidence>
<keyword evidence="10" id="KW-0862">Zinc</keyword>
<dbReference type="Gene3D" id="1.25.40.10">
    <property type="entry name" value="Tetratricopeptide repeat domain"/>
    <property type="match status" value="1"/>
</dbReference>
<dbReference type="InterPro" id="IPR011990">
    <property type="entry name" value="TPR-like_helical_dom_sf"/>
</dbReference>
<evidence type="ECO:0000259" key="12">
    <source>
        <dbReference type="Pfam" id="PF16953"/>
    </source>
</evidence>
<dbReference type="Pfam" id="PF17177">
    <property type="entry name" value="PPR_long"/>
    <property type="match status" value="1"/>
</dbReference>
<comment type="catalytic activity">
    <reaction evidence="1">
        <text>Endonucleolytic cleavage of RNA, removing 5'-extranucleotides from tRNA precursor.</text>
        <dbReference type="EC" id="3.1.26.5"/>
    </reaction>
</comment>
<evidence type="ECO:0000256" key="4">
    <source>
        <dbReference type="ARBA" id="ARBA00012179"/>
    </source>
</evidence>
<evidence type="ECO:0000256" key="7">
    <source>
        <dbReference type="ARBA" id="ARBA00022723"/>
    </source>
</evidence>
<evidence type="ECO:0000256" key="8">
    <source>
        <dbReference type="ARBA" id="ARBA00022737"/>
    </source>
</evidence>
<dbReference type="GO" id="GO:0046872">
    <property type="term" value="F:metal ion binding"/>
    <property type="evidence" value="ECO:0007669"/>
    <property type="project" value="UniProtKB-KW"/>
</dbReference>
<evidence type="ECO:0000256" key="2">
    <source>
        <dbReference type="ARBA" id="ARBA00001946"/>
    </source>
</evidence>
<evidence type="ECO:0000256" key="6">
    <source>
        <dbReference type="ARBA" id="ARBA00022722"/>
    </source>
</evidence>
<keyword evidence="9" id="KW-0378">Hydrolase</keyword>
<feature type="domain" description="PRORP" evidence="12">
    <location>
        <begin position="228"/>
        <end position="458"/>
    </location>
</feature>
<dbReference type="InterPro" id="IPR033443">
    <property type="entry name" value="PROP1-like_PPR_dom"/>
</dbReference>
<reference evidence="14" key="1">
    <citation type="submission" date="2021-01" db="EMBL/GenBank/DDBJ databases">
        <authorList>
            <person name="Corre E."/>
            <person name="Pelletier E."/>
            <person name="Niang G."/>
            <person name="Scheremetjew M."/>
            <person name="Finn R."/>
            <person name="Kale V."/>
            <person name="Holt S."/>
            <person name="Cochrane G."/>
            <person name="Meng A."/>
            <person name="Brown T."/>
            <person name="Cohen L."/>
        </authorList>
    </citation>
    <scope>NUCLEOTIDE SEQUENCE</scope>
    <source>
        <strain evidence="14">CCMP 769</strain>
    </source>
</reference>
<proteinExistence type="inferred from homology"/>
<dbReference type="AlphaFoldDB" id="A0A7S2ZN24"/>
<evidence type="ECO:0000256" key="9">
    <source>
        <dbReference type="ARBA" id="ARBA00022801"/>
    </source>
</evidence>
<dbReference type="EMBL" id="HBHW01017230">
    <property type="protein sequence ID" value="CAE0045411.1"/>
    <property type="molecule type" value="Transcribed_RNA"/>
</dbReference>
<dbReference type="Pfam" id="PF16953">
    <property type="entry name" value="PRORP"/>
    <property type="match status" value="1"/>
</dbReference>
<protein>
    <recommendedName>
        <fullName evidence="4">ribonuclease P</fullName>
        <ecNumber evidence="4">3.1.26.5</ecNumber>
    </recommendedName>
</protein>
<evidence type="ECO:0000256" key="11">
    <source>
        <dbReference type="ARBA" id="ARBA00022842"/>
    </source>
</evidence>
<gene>
    <name evidence="14" type="ORF">RMAR00112_LOCUS13386</name>
</gene>